<dbReference type="PRINTS" id="PR00792">
    <property type="entry name" value="PEPSIN"/>
</dbReference>
<dbReference type="AlphaFoldDB" id="A0A9P8ICQ2"/>
<dbReference type="PROSITE" id="PS51767">
    <property type="entry name" value="PEPTIDASE_A1"/>
    <property type="match status" value="1"/>
</dbReference>
<dbReference type="Gene3D" id="2.40.70.10">
    <property type="entry name" value="Acid Proteases"/>
    <property type="match status" value="2"/>
</dbReference>
<dbReference type="EMBL" id="JAGHQM010003294">
    <property type="protein sequence ID" value="KAH0545103.1"/>
    <property type="molecule type" value="Genomic_DNA"/>
</dbReference>
<dbReference type="Pfam" id="PF00026">
    <property type="entry name" value="Asp"/>
    <property type="match status" value="1"/>
</dbReference>
<accession>A0A9P8ICQ2</accession>
<name>A0A9P8ICQ2_9PEZI</name>
<dbReference type="SUPFAM" id="SSF50630">
    <property type="entry name" value="Acid proteases"/>
    <property type="match status" value="1"/>
</dbReference>
<dbReference type="InterPro" id="IPR001461">
    <property type="entry name" value="Aspartic_peptidase_A1"/>
</dbReference>
<dbReference type="PANTHER" id="PTHR47966">
    <property type="entry name" value="BETA-SITE APP-CLEAVING ENZYME, ISOFORM A-RELATED"/>
    <property type="match status" value="1"/>
</dbReference>
<feature type="non-terminal residue" evidence="3">
    <location>
        <position position="303"/>
    </location>
</feature>
<dbReference type="GO" id="GO:0004190">
    <property type="term" value="F:aspartic-type endopeptidase activity"/>
    <property type="evidence" value="ECO:0007669"/>
    <property type="project" value="InterPro"/>
</dbReference>
<evidence type="ECO:0000256" key="1">
    <source>
        <dbReference type="ARBA" id="ARBA00007447"/>
    </source>
</evidence>
<dbReference type="PANTHER" id="PTHR47966:SF51">
    <property type="entry name" value="BETA-SITE APP-CLEAVING ENZYME, ISOFORM A-RELATED"/>
    <property type="match status" value="1"/>
</dbReference>
<reference evidence="3" key="1">
    <citation type="submission" date="2021-03" db="EMBL/GenBank/DDBJ databases">
        <title>Comparative genomics and phylogenomic investigation of the class Geoglossomycetes provide insights into ecological specialization and systematics.</title>
        <authorList>
            <person name="Melie T."/>
            <person name="Pirro S."/>
            <person name="Miller A.N."/>
            <person name="Quandt A."/>
        </authorList>
    </citation>
    <scope>NUCLEOTIDE SEQUENCE</scope>
    <source>
        <strain evidence="3">CAQ_001_2017</strain>
    </source>
</reference>
<dbReference type="Proteomes" id="UP000750711">
    <property type="component" value="Unassembled WGS sequence"/>
</dbReference>
<dbReference type="InterPro" id="IPR033121">
    <property type="entry name" value="PEPTIDASE_A1"/>
</dbReference>
<evidence type="ECO:0000313" key="3">
    <source>
        <dbReference type="EMBL" id="KAH0545103.1"/>
    </source>
</evidence>
<protein>
    <recommendedName>
        <fullName evidence="2">Peptidase A1 domain-containing protein</fullName>
    </recommendedName>
</protein>
<dbReference type="GO" id="GO:0006508">
    <property type="term" value="P:proteolysis"/>
    <property type="evidence" value="ECO:0007669"/>
    <property type="project" value="InterPro"/>
</dbReference>
<evidence type="ECO:0000259" key="2">
    <source>
        <dbReference type="PROSITE" id="PS51767"/>
    </source>
</evidence>
<dbReference type="GO" id="GO:0000324">
    <property type="term" value="C:fungal-type vacuole"/>
    <property type="evidence" value="ECO:0007669"/>
    <property type="project" value="TreeGrafter"/>
</dbReference>
<comment type="similarity">
    <text evidence="1">Belongs to the peptidase A1 family.</text>
</comment>
<evidence type="ECO:0000313" key="4">
    <source>
        <dbReference type="Proteomes" id="UP000750711"/>
    </source>
</evidence>
<sequence length="303" mass="33380">MFVPSAACRSCVGHLTYNSSLSSTYEANGTEVHEHYGGLYSDGFVSVDTVTVGEGLEIKHQPFEEATSWRPVPGYWEGAFDSVLGLAVEDPIYDDPYVPHVLPGPFSTLAKQGTLDENMFSLLLPLGDHDLGDIMFGGYDEELFEGELSAHPMYPSNTTHWQVETTAVYLEHPDGSTLANLSLAGFSAILEVGYPFIELPEKRGESIINAIIARGRGDDSCHTPHVPCDEVSDLPLLTFNLAGRNFTLTGEDYIVRTQLPFCGEDVYCVPMVGETRSSDVILLGSTFLKHFYSVYNLDKRTIY</sequence>
<keyword evidence="4" id="KW-1185">Reference proteome</keyword>
<gene>
    <name evidence="3" type="ORF">GP486_008472</name>
</gene>
<comment type="caution">
    <text evidence="3">The sequence shown here is derived from an EMBL/GenBank/DDBJ whole genome shotgun (WGS) entry which is preliminary data.</text>
</comment>
<organism evidence="3 4">
    <name type="scientific">Trichoglossum hirsutum</name>
    <dbReference type="NCBI Taxonomy" id="265104"/>
    <lineage>
        <taxon>Eukaryota</taxon>
        <taxon>Fungi</taxon>
        <taxon>Dikarya</taxon>
        <taxon>Ascomycota</taxon>
        <taxon>Pezizomycotina</taxon>
        <taxon>Geoglossomycetes</taxon>
        <taxon>Geoglossales</taxon>
        <taxon>Geoglossaceae</taxon>
        <taxon>Trichoglossum</taxon>
    </lineage>
</organism>
<feature type="domain" description="Peptidase A1" evidence="2">
    <location>
        <begin position="1"/>
        <end position="303"/>
    </location>
</feature>
<dbReference type="InterPro" id="IPR021109">
    <property type="entry name" value="Peptidase_aspartic_dom_sf"/>
</dbReference>
<proteinExistence type="inferred from homology"/>